<dbReference type="PANTHER" id="PTHR11049">
    <property type="entry name" value="ACYL COENZYME A THIOESTER HYDROLASE"/>
    <property type="match status" value="1"/>
</dbReference>
<dbReference type="Pfam" id="PF03061">
    <property type="entry name" value="4HBT"/>
    <property type="match status" value="2"/>
</dbReference>
<evidence type="ECO:0000259" key="2">
    <source>
        <dbReference type="PROSITE" id="PS51770"/>
    </source>
</evidence>
<evidence type="ECO:0000256" key="1">
    <source>
        <dbReference type="ARBA" id="ARBA00022801"/>
    </source>
</evidence>
<dbReference type="GeneID" id="92375559"/>
<keyword evidence="1" id="KW-0378">Hydrolase</keyword>
<proteinExistence type="predicted"/>
<sequence>MLRRCFTPSHLIPFLCGGCLSSRRQLVVGNSKNGTKPVASVDWTDLVGKELWSENRLAAGELLAMMDLCAKRVSEVYLSSMKPRVSCSTVGVSTTTFYSPVLHGDVVRMHGRLIYCGSSSMGIHIRFYRRSPSTITESLTGESYFTMVAIDENLRAVKTVPAVELTDENDVSYHNGYLAARNIAAEAKKISSDLQKKSITCSDVECTVNAAKPIRVPIASTRTSAHRIFLLYHLNNNRTIFGGELMRWMERHAVHCGRMFTGNRHISTVAMHNVEFHHPVFGTDWVTLEADIIYVHNTTMEVDVKLVVERDGHVVTTNRASFVLINLNEIGQKTIIPKGLDLSAATEEELLRFAEAKERYRRSRNSRR</sequence>
<dbReference type="CDD" id="cd03442">
    <property type="entry name" value="BFIT_BACH"/>
    <property type="match status" value="2"/>
</dbReference>
<dbReference type="RefSeq" id="XP_067080926.1">
    <property type="nucleotide sequence ID" value="XM_067224825.1"/>
</dbReference>
<dbReference type="InterPro" id="IPR006683">
    <property type="entry name" value="Thioestr_dom"/>
</dbReference>
<name>A0A1G4ICV6_TRYEQ</name>
<dbReference type="InterPro" id="IPR040170">
    <property type="entry name" value="Cytosol_ACT"/>
</dbReference>
<dbReference type="Proteomes" id="UP000195570">
    <property type="component" value="Unassembled WGS sequence"/>
</dbReference>
<evidence type="ECO:0000313" key="4">
    <source>
        <dbReference type="Proteomes" id="UP000195570"/>
    </source>
</evidence>
<dbReference type="AlphaFoldDB" id="A0A1G4ICV6"/>
<dbReference type="GO" id="GO:0005829">
    <property type="term" value="C:cytosol"/>
    <property type="evidence" value="ECO:0007669"/>
    <property type="project" value="TreeGrafter"/>
</dbReference>
<gene>
    <name evidence="3" type="ORF">TEOVI_000161900</name>
</gene>
<dbReference type="SUPFAM" id="SSF54637">
    <property type="entry name" value="Thioesterase/thiol ester dehydrase-isomerase"/>
    <property type="match status" value="2"/>
</dbReference>
<protein>
    <submittedName>
        <fullName evidence="3">Thioesterase superfamily, putative</fullName>
    </submittedName>
</protein>
<dbReference type="InterPro" id="IPR029069">
    <property type="entry name" value="HotDog_dom_sf"/>
</dbReference>
<evidence type="ECO:0000313" key="3">
    <source>
        <dbReference type="EMBL" id="SCU70050.1"/>
    </source>
</evidence>
<dbReference type="GO" id="GO:0052816">
    <property type="term" value="F:long-chain fatty acyl-CoA hydrolase activity"/>
    <property type="evidence" value="ECO:0007669"/>
    <property type="project" value="TreeGrafter"/>
</dbReference>
<dbReference type="EMBL" id="CZPT02001351">
    <property type="protein sequence ID" value="SCU70050.1"/>
    <property type="molecule type" value="Genomic_DNA"/>
</dbReference>
<comment type="caution">
    <text evidence="3">The sequence shown here is derived from an EMBL/GenBank/DDBJ whole genome shotgun (WGS) entry which is preliminary data.</text>
</comment>
<accession>A0A1G4ICV6</accession>
<feature type="domain" description="HotDog ACOT-type" evidence="2">
    <location>
        <begin position="219"/>
        <end position="330"/>
    </location>
</feature>
<dbReference type="Gene3D" id="3.10.129.10">
    <property type="entry name" value="Hotdog Thioesterase"/>
    <property type="match status" value="2"/>
</dbReference>
<dbReference type="VEuPathDB" id="TriTrypDB:TEOVI_000161900"/>
<feature type="domain" description="HotDog ACOT-type" evidence="2">
    <location>
        <begin position="36"/>
        <end position="153"/>
    </location>
</feature>
<dbReference type="InterPro" id="IPR033120">
    <property type="entry name" value="HOTDOG_ACOT"/>
</dbReference>
<dbReference type="GO" id="GO:0006637">
    <property type="term" value="P:acyl-CoA metabolic process"/>
    <property type="evidence" value="ECO:0007669"/>
    <property type="project" value="TreeGrafter"/>
</dbReference>
<dbReference type="FunFam" id="3.10.129.10:FF:000136">
    <property type="entry name" value="Thioesterase superfamily, putative"/>
    <property type="match status" value="1"/>
</dbReference>
<dbReference type="PROSITE" id="PS51770">
    <property type="entry name" value="HOTDOG_ACOT"/>
    <property type="match status" value="2"/>
</dbReference>
<dbReference type="PANTHER" id="PTHR11049:SF24">
    <property type="entry name" value="CYTOSOLIC ACYL COENZYME A THIOESTER HYDROLASE"/>
    <property type="match status" value="1"/>
</dbReference>
<keyword evidence="4" id="KW-1185">Reference proteome</keyword>
<organism evidence="3 4">
    <name type="scientific">Trypanosoma equiperdum</name>
    <dbReference type="NCBI Taxonomy" id="5694"/>
    <lineage>
        <taxon>Eukaryota</taxon>
        <taxon>Discoba</taxon>
        <taxon>Euglenozoa</taxon>
        <taxon>Kinetoplastea</taxon>
        <taxon>Metakinetoplastina</taxon>
        <taxon>Trypanosomatida</taxon>
        <taxon>Trypanosomatidae</taxon>
        <taxon>Trypanosoma</taxon>
    </lineage>
</organism>
<reference evidence="3" key="1">
    <citation type="submission" date="2016-09" db="EMBL/GenBank/DDBJ databases">
        <authorList>
            <person name="Hebert L."/>
            <person name="Moumen B."/>
        </authorList>
    </citation>
    <scope>NUCLEOTIDE SEQUENCE [LARGE SCALE GENOMIC DNA]</scope>
    <source>
        <strain evidence="3">OVI</strain>
    </source>
</reference>
<dbReference type="GO" id="GO:0009062">
    <property type="term" value="P:fatty acid catabolic process"/>
    <property type="evidence" value="ECO:0007669"/>
    <property type="project" value="TreeGrafter"/>
</dbReference>